<dbReference type="Gramene" id="TraesCAD_scaffold_049371_01G000100.1">
    <property type="protein sequence ID" value="TraesCAD_scaffold_049371_01G000100.1"/>
    <property type="gene ID" value="TraesCAD_scaffold_049371_01G000100"/>
</dbReference>
<feature type="compositionally biased region" description="Basic and acidic residues" evidence="1">
    <location>
        <begin position="74"/>
        <end position="84"/>
    </location>
</feature>
<dbReference type="GO" id="GO:0009737">
    <property type="term" value="P:response to abscisic acid"/>
    <property type="evidence" value="ECO:0000318"/>
    <property type="project" value="GO_Central"/>
</dbReference>
<dbReference type="Gramene" id="TraesCLE_scaffold_039301_01G000600.1">
    <property type="protein sequence ID" value="TraesCLE_scaffold_039301_01G000600.1"/>
    <property type="gene ID" value="TraesCLE_scaffold_039301_01G000600"/>
</dbReference>
<dbReference type="Gramene" id="TraesROB_scaffold_041368_01G000600.1">
    <property type="protein sequence ID" value="TraesROB_scaffold_041368_01G000600.1"/>
    <property type="gene ID" value="TraesROB_scaffold_041368_01G000600"/>
</dbReference>
<dbReference type="Gramene" id="TraesCS3B03G0397900.1">
    <property type="protein sequence ID" value="TraesCS3B03G0397900.1.CDS"/>
    <property type="gene ID" value="TraesCS3B03G0397900"/>
</dbReference>
<dbReference type="InterPro" id="IPR038956">
    <property type="entry name" value="LEA_5"/>
</dbReference>
<dbReference type="OrthoDB" id="638103at2759"/>
<dbReference type="SMR" id="A0A3B6FIQ5"/>
<dbReference type="Gramene" id="TraesARI3B03G01622680.1">
    <property type="protein sequence ID" value="TraesARI3B03G01622680.1"/>
    <property type="gene ID" value="TraesARI3B03G01622680"/>
</dbReference>
<dbReference type="Gramene" id="TraesLAC3B03G01540490.1">
    <property type="protein sequence ID" value="TraesLAC3B03G01540490.1"/>
    <property type="gene ID" value="TraesLAC3B03G01540490"/>
</dbReference>
<reference evidence="2" key="1">
    <citation type="submission" date="2018-08" db="EMBL/GenBank/DDBJ databases">
        <authorList>
            <person name="Rossello M."/>
        </authorList>
    </citation>
    <scope>NUCLEOTIDE SEQUENCE [LARGE SCALE GENOMIC DNA]</scope>
    <source>
        <strain evidence="2">cv. Chinese Spring</strain>
    </source>
</reference>
<dbReference type="GeneID" id="123065158"/>
<dbReference type="OMA" id="MKDIGRN"/>
<feature type="region of interest" description="Disordered" evidence="1">
    <location>
        <begin position="1"/>
        <end position="124"/>
    </location>
</feature>
<dbReference type="Gramene" id="TraesLDM3B03G01599060.1">
    <property type="protein sequence ID" value="TraesLDM3B03G01599060.1"/>
    <property type="gene ID" value="TraesLDM3B03G01599060"/>
</dbReference>
<reference evidence="2" key="2">
    <citation type="submission" date="2018-10" db="UniProtKB">
        <authorList>
            <consortium name="EnsemblPlants"/>
        </authorList>
    </citation>
    <scope>IDENTIFICATION</scope>
</reference>
<dbReference type="AlphaFoldDB" id="A0A3B6FIQ5"/>
<gene>
    <name evidence="2" type="primary">LOC123065158</name>
</gene>
<dbReference type="Gramene" id="TraesSYM3B03G01621190.1">
    <property type="protein sequence ID" value="TraesSYM3B03G01621190.1"/>
    <property type="gene ID" value="TraesSYM3B03G01621190"/>
</dbReference>
<dbReference type="Gramene" id="TraesWEE_scaffold_045923_01G000100.1">
    <property type="protein sequence ID" value="TraesWEE_scaffold_045923_01G000100.1"/>
    <property type="gene ID" value="TraesWEE_scaffold_045923_01G000100"/>
</dbReference>
<protein>
    <submittedName>
        <fullName evidence="2">Uncharacterized protein</fullName>
    </submittedName>
</protein>
<dbReference type="Gramene" id="TraesNOR3B03G01618940.1">
    <property type="protein sequence ID" value="TraesNOR3B03G01618940.1"/>
    <property type="gene ID" value="TraesNOR3B03G01618940"/>
</dbReference>
<dbReference type="Gramene" id="TraesMAC3B03G01598470.1">
    <property type="protein sequence ID" value="TraesMAC3B03G01598470.1"/>
    <property type="gene ID" value="TraesMAC3B03G01598470"/>
</dbReference>
<dbReference type="Gramene" id="TraesCS3B02G166400.1">
    <property type="protein sequence ID" value="TraesCS3B02G166400.1"/>
    <property type="gene ID" value="TraesCS3B02G166400"/>
</dbReference>
<feature type="compositionally biased region" description="Basic and acidic residues" evidence="1">
    <location>
        <begin position="109"/>
        <end position="124"/>
    </location>
</feature>
<proteinExistence type="predicted"/>
<sequence length="124" mass="13694">MAQQGKKATEMQDPEIRAEQVKKAPELQDSETRTQQVKKAPELQDPEIRAELDRRAREEGETVIKSGAGGKTLEAQERLAEGRKKGGLSRATGSGNERAEDEGGVVIEPDEKKLEEVKKDLGRE</sequence>
<accession>A0A3B6FIQ5</accession>
<dbReference type="Gramene" id="TraesJAG3B03G01607610.1">
    <property type="protein sequence ID" value="TraesJAG3B03G01607610.1"/>
    <property type="gene ID" value="TraesJAG3B03G01607610"/>
</dbReference>
<dbReference type="InterPro" id="IPR000389">
    <property type="entry name" value="Small_hydrophilic_seed_prot"/>
</dbReference>
<dbReference type="Gramene" id="TraesRN3B0100388500.1">
    <property type="protein sequence ID" value="TraesRN3B0100388500.1"/>
    <property type="gene ID" value="TraesRN3B0100388500"/>
</dbReference>
<dbReference type="RefSeq" id="XP_044344446.1">
    <property type="nucleotide sequence ID" value="XM_044488511.1"/>
</dbReference>
<evidence type="ECO:0000256" key="1">
    <source>
        <dbReference type="SAM" id="MobiDB-lite"/>
    </source>
</evidence>
<feature type="compositionally biased region" description="Basic and acidic residues" evidence="1">
    <location>
        <begin position="7"/>
        <end position="32"/>
    </location>
</feature>
<evidence type="ECO:0000313" key="2">
    <source>
        <dbReference type="EnsemblPlants" id="TraesCS3B02G166400.1"/>
    </source>
</evidence>
<dbReference type="PaxDb" id="4565-Traes_3B_9B6349AC4.1"/>
<dbReference type="PANTHER" id="PTHR34671">
    <property type="entry name" value="EM-LIKE PROTEIN GEA1"/>
    <property type="match status" value="1"/>
</dbReference>
<organism evidence="2">
    <name type="scientific">Triticum aestivum</name>
    <name type="common">Wheat</name>
    <dbReference type="NCBI Taxonomy" id="4565"/>
    <lineage>
        <taxon>Eukaryota</taxon>
        <taxon>Viridiplantae</taxon>
        <taxon>Streptophyta</taxon>
        <taxon>Embryophyta</taxon>
        <taxon>Tracheophyta</taxon>
        <taxon>Spermatophyta</taxon>
        <taxon>Magnoliopsida</taxon>
        <taxon>Liliopsida</taxon>
        <taxon>Poales</taxon>
        <taxon>Poaceae</taxon>
        <taxon>BOP clade</taxon>
        <taxon>Pooideae</taxon>
        <taxon>Triticodae</taxon>
        <taxon>Triticeae</taxon>
        <taxon>Triticinae</taxon>
        <taxon>Triticum</taxon>
    </lineage>
</organism>
<dbReference type="PANTHER" id="PTHR34671:SF22">
    <property type="entry name" value="OS01G0159600 PROTEIN"/>
    <property type="match status" value="1"/>
</dbReference>
<evidence type="ECO:0000313" key="3">
    <source>
        <dbReference type="Proteomes" id="UP000019116"/>
    </source>
</evidence>
<keyword evidence="3" id="KW-1185">Reference proteome</keyword>
<feature type="compositionally biased region" description="Basic and acidic residues" evidence="1">
    <location>
        <begin position="39"/>
        <end position="62"/>
    </location>
</feature>
<dbReference type="Pfam" id="PF00477">
    <property type="entry name" value="LEA_5"/>
    <property type="match status" value="1"/>
</dbReference>
<name>A0A3B6FIQ5_WHEAT</name>
<dbReference type="Proteomes" id="UP000019116">
    <property type="component" value="Chromosome 3B"/>
</dbReference>
<dbReference type="EnsemblPlants" id="TraesCS3B02G166400.1">
    <property type="protein sequence ID" value="TraesCS3B02G166400.1"/>
    <property type="gene ID" value="TraesCS3B02G166400"/>
</dbReference>